<evidence type="ECO:0000313" key="4">
    <source>
        <dbReference type="EMBL" id="QDS77178.1"/>
    </source>
</evidence>
<evidence type="ECO:0000256" key="1">
    <source>
        <dbReference type="ARBA" id="ARBA00022801"/>
    </source>
</evidence>
<dbReference type="InterPro" id="IPR000675">
    <property type="entry name" value="Cutinase/axe"/>
</dbReference>
<dbReference type="PANTHER" id="PTHR33630">
    <property type="entry name" value="CUTINASE RV1984C-RELATED-RELATED"/>
    <property type="match status" value="1"/>
</dbReference>
<dbReference type="Pfam" id="PF01083">
    <property type="entry name" value="Cutinase"/>
    <property type="match status" value="1"/>
</dbReference>
<dbReference type="PANTHER" id="PTHR33630:SF9">
    <property type="entry name" value="CUTINASE 4"/>
    <property type="match status" value="1"/>
</dbReference>
<organism evidence="4 5">
    <name type="scientific">Venturia effusa</name>
    <dbReference type="NCBI Taxonomy" id="50376"/>
    <lineage>
        <taxon>Eukaryota</taxon>
        <taxon>Fungi</taxon>
        <taxon>Dikarya</taxon>
        <taxon>Ascomycota</taxon>
        <taxon>Pezizomycotina</taxon>
        <taxon>Dothideomycetes</taxon>
        <taxon>Pleosporomycetidae</taxon>
        <taxon>Venturiales</taxon>
        <taxon>Venturiaceae</taxon>
        <taxon>Venturia</taxon>
    </lineage>
</organism>
<dbReference type="Proteomes" id="UP000316270">
    <property type="component" value="Chromosome 17"/>
</dbReference>
<dbReference type="AlphaFoldDB" id="A0A517LNF8"/>
<dbReference type="STRING" id="50376.A0A517LNF8"/>
<evidence type="ECO:0000256" key="3">
    <source>
        <dbReference type="SAM" id="SignalP"/>
    </source>
</evidence>
<dbReference type="SMART" id="SM01110">
    <property type="entry name" value="Cutinase"/>
    <property type="match status" value="1"/>
</dbReference>
<keyword evidence="1" id="KW-0378">Hydrolase</keyword>
<evidence type="ECO:0008006" key="6">
    <source>
        <dbReference type="Google" id="ProtNLM"/>
    </source>
</evidence>
<dbReference type="SUPFAM" id="SSF53474">
    <property type="entry name" value="alpha/beta-Hydrolases"/>
    <property type="match status" value="1"/>
</dbReference>
<name>A0A517LNF8_9PEZI</name>
<keyword evidence="5" id="KW-1185">Reference proteome</keyword>
<dbReference type="GO" id="GO:0052689">
    <property type="term" value="F:carboxylic ester hydrolase activity"/>
    <property type="evidence" value="ECO:0007669"/>
    <property type="project" value="UniProtKB-ARBA"/>
</dbReference>
<evidence type="ECO:0000313" key="5">
    <source>
        <dbReference type="Proteomes" id="UP000316270"/>
    </source>
</evidence>
<proteinExistence type="predicted"/>
<sequence length="245" mass="26054">MLTAELFARLLLMQVGLVAAQPAGTSKSESCGSLHTIVVRASMEYPGYGMMGALAQAVLESVNGSTSEAIDYPALLQPYDESSYAGIVATTKQLQSHVDRCPDAKVILMGYSQGAHIIGDVMCGGGGKFGLTVDPNNDIPIPSLGPPTPPVAAKYQKSVVAMIQMGDPRFLPKKSYDVGTATHEGFFPRPANISCDAFAPIIQSYCDEGDVYCDQGDVYGVHTSYVGQYGDAALDFIKSRLQKIE</sequence>
<dbReference type="EMBL" id="CP042201">
    <property type="protein sequence ID" value="QDS77178.1"/>
    <property type="molecule type" value="Genomic_DNA"/>
</dbReference>
<dbReference type="InterPro" id="IPR029058">
    <property type="entry name" value="AB_hydrolase_fold"/>
</dbReference>
<reference evidence="4 5" key="1">
    <citation type="submission" date="2019-07" db="EMBL/GenBank/DDBJ databases">
        <title>Finished genome of Venturia effusa.</title>
        <authorList>
            <person name="Young C.A."/>
            <person name="Cox M.P."/>
            <person name="Ganley A.R.D."/>
            <person name="David W.J."/>
        </authorList>
    </citation>
    <scope>NUCLEOTIDE SEQUENCE [LARGE SCALE GENOMIC DNA]</scope>
    <source>
        <strain evidence="5">albino</strain>
    </source>
</reference>
<keyword evidence="3" id="KW-0732">Signal</keyword>
<dbReference type="OrthoDB" id="2586582at2759"/>
<keyword evidence="2" id="KW-1015">Disulfide bond</keyword>
<feature type="signal peptide" evidence="3">
    <location>
        <begin position="1"/>
        <end position="20"/>
    </location>
</feature>
<protein>
    <recommendedName>
        <fullName evidence="6">Carbohydrate esterase</fullName>
    </recommendedName>
</protein>
<gene>
    <name evidence="4" type="ORF">FKW77_001944</name>
</gene>
<evidence type="ECO:0000256" key="2">
    <source>
        <dbReference type="ARBA" id="ARBA00023157"/>
    </source>
</evidence>
<feature type="chain" id="PRO_5021719555" description="Carbohydrate esterase" evidence="3">
    <location>
        <begin position="21"/>
        <end position="245"/>
    </location>
</feature>
<accession>A0A517LNF8</accession>
<dbReference type="Gene3D" id="3.40.50.1820">
    <property type="entry name" value="alpha/beta hydrolase"/>
    <property type="match status" value="1"/>
</dbReference>